<dbReference type="InterPro" id="IPR013096">
    <property type="entry name" value="Cupin_2"/>
</dbReference>
<dbReference type="EMBL" id="CP069197">
    <property type="protein sequence ID" value="QRG85620.1"/>
    <property type="molecule type" value="Genomic_DNA"/>
</dbReference>
<gene>
    <name evidence="3" type="ORF">JOS67_18445</name>
</gene>
<evidence type="ECO:0000259" key="2">
    <source>
        <dbReference type="Pfam" id="PF07883"/>
    </source>
</evidence>
<dbReference type="PANTHER" id="PTHR43698:SF1">
    <property type="entry name" value="BLL4564 PROTEIN"/>
    <property type="match status" value="1"/>
</dbReference>
<keyword evidence="1" id="KW-0732">Signal</keyword>
<dbReference type="CDD" id="cd02233">
    <property type="entry name" value="cupin_HNL-like"/>
    <property type="match status" value="1"/>
</dbReference>
<reference evidence="3 4" key="1">
    <citation type="submission" date="2021-01" db="EMBL/GenBank/DDBJ databases">
        <title>Characterization of a novel blaVMB-2- harboring plasmid in Vibrio diabolicus.</title>
        <authorList>
            <person name="Liu M."/>
        </authorList>
    </citation>
    <scope>NUCLEOTIDE SEQUENCE [LARGE SCALE GENOMIC DNA]</scope>
    <source>
        <strain evidence="3 4">SLV18</strain>
    </source>
</reference>
<organism evidence="3 4">
    <name type="scientific">Vibrio diabolicus</name>
    <dbReference type="NCBI Taxonomy" id="50719"/>
    <lineage>
        <taxon>Bacteria</taxon>
        <taxon>Pseudomonadati</taxon>
        <taxon>Pseudomonadota</taxon>
        <taxon>Gammaproteobacteria</taxon>
        <taxon>Vibrionales</taxon>
        <taxon>Vibrionaceae</taxon>
        <taxon>Vibrio</taxon>
        <taxon>Vibrio diabolicus subgroup</taxon>
    </lineage>
</organism>
<dbReference type="Gene3D" id="2.60.120.10">
    <property type="entry name" value="Jelly Rolls"/>
    <property type="match status" value="1"/>
</dbReference>
<sequence length="166" mass="17931">MKNKSSLLIWSVLLSTGFMLPIAQAADGNSSSQQVYRSADQKSFQGPENLFTGKVNVEMLFPENEVANYSAAYVTFDAGARTAWHTHPAGQHMIVTSGTALTGTRDGHVIRFAAGDSVWCPPGIDHWHGATPNVPMTHLVVTASKDGENVIWKEQVTDGQYAAGQQ</sequence>
<dbReference type="InterPro" id="IPR011051">
    <property type="entry name" value="RmlC_Cupin_sf"/>
</dbReference>
<dbReference type="SUPFAM" id="SSF51182">
    <property type="entry name" value="RmlC-like cupins"/>
    <property type="match status" value="1"/>
</dbReference>
<feature type="signal peptide" evidence="1">
    <location>
        <begin position="1"/>
        <end position="25"/>
    </location>
</feature>
<proteinExistence type="predicted"/>
<dbReference type="InterPro" id="IPR014710">
    <property type="entry name" value="RmlC-like_jellyroll"/>
</dbReference>
<dbReference type="Pfam" id="PF07883">
    <property type="entry name" value="Cupin_2"/>
    <property type="match status" value="1"/>
</dbReference>
<name>A0AA92LZQ0_9VIBR</name>
<dbReference type="RefSeq" id="WP_006740872.1">
    <property type="nucleotide sequence ID" value="NZ_CANMIY010000003.1"/>
</dbReference>
<evidence type="ECO:0000256" key="1">
    <source>
        <dbReference type="SAM" id="SignalP"/>
    </source>
</evidence>
<feature type="domain" description="Cupin type-2" evidence="2">
    <location>
        <begin position="73"/>
        <end position="141"/>
    </location>
</feature>
<feature type="chain" id="PRO_5041719319" evidence="1">
    <location>
        <begin position="26"/>
        <end position="166"/>
    </location>
</feature>
<evidence type="ECO:0000313" key="4">
    <source>
        <dbReference type="Proteomes" id="UP000596337"/>
    </source>
</evidence>
<dbReference type="AlphaFoldDB" id="A0AA92LZQ0"/>
<accession>A0AA92LZQ0</accession>
<dbReference type="PANTHER" id="PTHR43698">
    <property type="entry name" value="RIBD C-TERMINAL DOMAIN CONTAINING PROTEIN"/>
    <property type="match status" value="1"/>
</dbReference>
<protein>
    <submittedName>
        <fullName evidence="3">Cupin domain-containing protein</fullName>
    </submittedName>
</protein>
<dbReference type="GeneID" id="45029749"/>
<dbReference type="InterPro" id="IPR047263">
    <property type="entry name" value="HNL-like_cupin"/>
</dbReference>
<evidence type="ECO:0000313" key="3">
    <source>
        <dbReference type="EMBL" id="QRG85620.1"/>
    </source>
</evidence>
<dbReference type="Proteomes" id="UP000596337">
    <property type="component" value="Chromosome 2"/>
</dbReference>